<dbReference type="PANTHER" id="PTHR16091">
    <property type="entry name" value="TTC17 PROTEIN"/>
    <property type="match status" value="1"/>
</dbReference>
<proteinExistence type="predicted"/>
<dbReference type="GO" id="GO:0005737">
    <property type="term" value="C:cytoplasm"/>
    <property type="evidence" value="ECO:0007669"/>
    <property type="project" value="TreeGrafter"/>
</dbReference>
<dbReference type="PANTHER" id="PTHR16091:SF3">
    <property type="entry name" value="TETRATRICOPEPTIDE REPEAT PROTEIN 17"/>
    <property type="match status" value="1"/>
</dbReference>
<protein>
    <submittedName>
        <fullName evidence="5">LOW QUALITY PROTEIN: uncharacterized protein LOC115222549</fullName>
    </submittedName>
</protein>
<keyword evidence="4" id="KW-1185">Reference proteome</keyword>
<feature type="repeat" description="TPR" evidence="1">
    <location>
        <begin position="269"/>
        <end position="302"/>
    </location>
</feature>
<dbReference type="RefSeq" id="XP_036367603.1">
    <property type="nucleotide sequence ID" value="XM_036511710.1"/>
</dbReference>
<keyword evidence="3" id="KW-0812">Transmembrane</keyword>
<feature type="compositionally biased region" description="Basic residues" evidence="2">
    <location>
        <begin position="115"/>
        <end position="126"/>
    </location>
</feature>
<dbReference type="AlphaFoldDB" id="A0A7E6FJ27"/>
<evidence type="ECO:0000313" key="4">
    <source>
        <dbReference type="Proteomes" id="UP000515154"/>
    </source>
</evidence>
<evidence type="ECO:0000256" key="1">
    <source>
        <dbReference type="PROSITE-ProRule" id="PRU00339"/>
    </source>
</evidence>
<evidence type="ECO:0000256" key="2">
    <source>
        <dbReference type="SAM" id="MobiDB-lite"/>
    </source>
</evidence>
<dbReference type="InterPro" id="IPR019734">
    <property type="entry name" value="TPR_rpt"/>
</dbReference>
<dbReference type="InterPro" id="IPR011990">
    <property type="entry name" value="TPR-like_helical_dom_sf"/>
</dbReference>
<dbReference type="SMART" id="SM00028">
    <property type="entry name" value="TPR"/>
    <property type="match status" value="3"/>
</dbReference>
<organism evidence="4 5">
    <name type="scientific">Octopus sinensis</name>
    <name type="common">East Asian common octopus</name>
    <dbReference type="NCBI Taxonomy" id="2607531"/>
    <lineage>
        <taxon>Eukaryota</taxon>
        <taxon>Metazoa</taxon>
        <taxon>Spiralia</taxon>
        <taxon>Lophotrochozoa</taxon>
        <taxon>Mollusca</taxon>
        <taxon>Cephalopoda</taxon>
        <taxon>Coleoidea</taxon>
        <taxon>Octopodiformes</taxon>
        <taxon>Octopoda</taxon>
        <taxon>Incirrata</taxon>
        <taxon>Octopodidae</taxon>
        <taxon>Octopus</taxon>
    </lineage>
</organism>
<feature type="compositionally biased region" description="Low complexity" evidence="2">
    <location>
        <begin position="63"/>
        <end position="74"/>
    </location>
</feature>
<keyword evidence="3" id="KW-1133">Transmembrane helix</keyword>
<dbReference type="InterPro" id="IPR052630">
    <property type="entry name" value="TTC17"/>
</dbReference>
<feature type="region of interest" description="Disordered" evidence="2">
    <location>
        <begin position="50"/>
        <end position="83"/>
    </location>
</feature>
<evidence type="ECO:0000256" key="3">
    <source>
        <dbReference type="SAM" id="Phobius"/>
    </source>
</evidence>
<dbReference type="PROSITE" id="PS50005">
    <property type="entry name" value="TPR"/>
    <property type="match status" value="1"/>
</dbReference>
<reference evidence="5" key="1">
    <citation type="submission" date="2025-08" db="UniProtKB">
        <authorList>
            <consortium name="RefSeq"/>
        </authorList>
    </citation>
    <scope>IDENTIFICATION</scope>
</reference>
<keyword evidence="1" id="KW-0802">TPR repeat</keyword>
<dbReference type="KEGG" id="osn:115222549"/>
<dbReference type="Proteomes" id="UP000515154">
    <property type="component" value="Linkage group LG20"/>
</dbReference>
<feature type="region of interest" description="Disordered" evidence="2">
    <location>
        <begin position="113"/>
        <end position="139"/>
    </location>
</feature>
<dbReference type="SUPFAM" id="SSF48452">
    <property type="entry name" value="TPR-like"/>
    <property type="match status" value="1"/>
</dbReference>
<evidence type="ECO:0000313" key="5">
    <source>
        <dbReference type="RefSeq" id="XP_036367603.1"/>
    </source>
</evidence>
<keyword evidence="3" id="KW-0472">Membrane</keyword>
<dbReference type="GO" id="GO:0015629">
    <property type="term" value="C:actin cytoskeleton"/>
    <property type="evidence" value="ECO:0007669"/>
    <property type="project" value="TreeGrafter"/>
</dbReference>
<accession>A0A7E6FJ27</accession>
<feature type="transmembrane region" description="Helical" evidence="3">
    <location>
        <begin position="320"/>
        <end position="340"/>
    </location>
</feature>
<dbReference type="GO" id="GO:0030041">
    <property type="term" value="P:actin filament polymerization"/>
    <property type="evidence" value="ECO:0007669"/>
    <property type="project" value="TreeGrafter"/>
</dbReference>
<dbReference type="Gene3D" id="1.25.40.10">
    <property type="entry name" value="Tetratricopeptide repeat domain"/>
    <property type="match status" value="1"/>
</dbReference>
<sequence>MVFYELPQYVSSSSVYIALYLIFLQLLQHQTRSSSHWRLESKLGKVVLVDSEEDGGGGGAGDNGDSASSSSSSGESEHEETEEIDQIMEILTTKLIDNEGRWSVNLHTQEIRDNNRKKKQSAWKKHKDSESDENTQPLSCGKPVNYTVYDHLKGLHHRHSHPQIAEPEVAIFLTKKILDNKKFENKLIKARKEKPHSIHVMNSIGNFLRIKGKTLLAIECFRKVLSQTPQEPEVLLNLGRIFLRLHYLDDAYHLTKISLQNLPAYQNAWSQHFTLGEIFKISGQYSKAYDHFQYVLDLKPGFSPAESHLKEIKEIPEHPVMQYIVCFFILLVCFFIFGVVNSGNKHVKTQRSFNRAMAMKSLKHSSSKFVRIRR</sequence>
<name>A0A7E6FJ27_9MOLL</name>
<gene>
    <name evidence="5" type="primary">LOC115222549</name>
</gene>